<dbReference type="Proteomes" id="UP001157502">
    <property type="component" value="Chromosome 2"/>
</dbReference>
<gene>
    <name evidence="1" type="ORF">DPEC_G00019530</name>
</gene>
<name>A0ACC2HGC7_DALPE</name>
<accession>A0ACC2HGC7</accession>
<reference evidence="1" key="1">
    <citation type="submission" date="2021-05" db="EMBL/GenBank/DDBJ databases">
        <authorList>
            <person name="Pan Q."/>
            <person name="Jouanno E."/>
            <person name="Zahm M."/>
            <person name="Klopp C."/>
            <person name="Cabau C."/>
            <person name="Louis A."/>
            <person name="Berthelot C."/>
            <person name="Parey E."/>
            <person name="Roest Crollius H."/>
            <person name="Montfort J."/>
            <person name="Robinson-Rechavi M."/>
            <person name="Bouchez O."/>
            <person name="Lampietro C."/>
            <person name="Lopez Roques C."/>
            <person name="Donnadieu C."/>
            <person name="Postlethwait J."/>
            <person name="Bobe J."/>
            <person name="Dillon D."/>
            <person name="Chandos A."/>
            <person name="von Hippel F."/>
            <person name="Guiguen Y."/>
        </authorList>
    </citation>
    <scope>NUCLEOTIDE SEQUENCE</scope>
    <source>
        <strain evidence="1">YG-Jan2019</strain>
    </source>
</reference>
<evidence type="ECO:0000313" key="1">
    <source>
        <dbReference type="EMBL" id="KAJ8014802.1"/>
    </source>
</evidence>
<dbReference type="EMBL" id="CM055729">
    <property type="protein sequence ID" value="KAJ8014802.1"/>
    <property type="molecule type" value="Genomic_DNA"/>
</dbReference>
<organism evidence="1 2">
    <name type="scientific">Dallia pectoralis</name>
    <name type="common">Alaska blackfish</name>
    <dbReference type="NCBI Taxonomy" id="75939"/>
    <lineage>
        <taxon>Eukaryota</taxon>
        <taxon>Metazoa</taxon>
        <taxon>Chordata</taxon>
        <taxon>Craniata</taxon>
        <taxon>Vertebrata</taxon>
        <taxon>Euteleostomi</taxon>
        <taxon>Actinopterygii</taxon>
        <taxon>Neopterygii</taxon>
        <taxon>Teleostei</taxon>
        <taxon>Protacanthopterygii</taxon>
        <taxon>Esociformes</taxon>
        <taxon>Umbridae</taxon>
        <taxon>Dallia</taxon>
    </lineage>
</organism>
<keyword evidence="2" id="KW-1185">Reference proteome</keyword>
<comment type="caution">
    <text evidence="1">The sequence shown here is derived from an EMBL/GenBank/DDBJ whole genome shotgun (WGS) entry which is preliminary data.</text>
</comment>
<evidence type="ECO:0000313" key="2">
    <source>
        <dbReference type="Proteomes" id="UP001157502"/>
    </source>
</evidence>
<protein>
    <submittedName>
        <fullName evidence="1">Uncharacterized protein</fullName>
    </submittedName>
</protein>
<proteinExistence type="predicted"/>
<sequence length="167" mass="18079">MWRRPVSQLQSPPGCSSLIRPPAGETRLAPLPWVPLTRRTIQSGRMAATHPRSGYRRRVCITGHFTDGSLSPADSLSFIIAVATASSGNMINFTLPFSEISPINHFKLRLCKYCCGRVTNPQRVLNSPARPGLTSETPGNETTPGISPSGSTETSVRDGDSTRETDV</sequence>